<reference evidence="1" key="1">
    <citation type="submission" date="2022-08" db="EMBL/GenBank/DDBJ databases">
        <title>Alicyclobacillus fastidiosus DSM 17978, complete genome.</title>
        <authorList>
            <person name="Wang Q."/>
            <person name="Cai R."/>
            <person name="Wang Z."/>
        </authorList>
    </citation>
    <scope>NUCLEOTIDE SEQUENCE</scope>
    <source>
        <strain evidence="1">DSM 17978</strain>
    </source>
</reference>
<name>A0ABY6ZDQ2_9BACL</name>
<gene>
    <name evidence="1" type="ORF">NZD89_22250</name>
</gene>
<dbReference type="RefSeq" id="WP_268004881.1">
    <property type="nucleotide sequence ID" value="NZ_BSUT01000001.1"/>
</dbReference>
<accession>A0ABY6ZDQ2</accession>
<keyword evidence="2" id="KW-1185">Reference proteome</keyword>
<organism evidence="1 2">
    <name type="scientific">Alicyclobacillus fastidiosus</name>
    <dbReference type="NCBI Taxonomy" id="392011"/>
    <lineage>
        <taxon>Bacteria</taxon>
        <taxon>Bacillati</taxon>
        <taxon>Bacillota</taxon>
        <taxon>Bacilli</taxon>
        <taxon>Bacillales</taxon>
        <taxon>Alicyclobacillaceae</taxon>
        <taxon>Alicyclobacillus</taxon>
    </lineage>
</organism>
<protein>
    <submittedName>
        <fullName evidence="1">Uncharacterized protein</fullName>
    </submittedName>
</protein>
<proteinExistence type="predicted"/>
<dbReference type="Proteomes" id="UP001164761">
    <property type="component" value="Chromosome"/>
</dbReference>
<evidence type="ECO:0000313" key="2">
    <source>
        <dbReference type="Proteomes" id="UP001164761"/>
    </source>
</evidence>
<dbReference type="EMBL" id="CP104067">
    <property type="protein sequence ID" value="WAH40981.1"/>
    <property type="molecule type" value="Genomic_DNA"/>
</dbReference>
<evidence type="ECO:0000313" key="1">
    <source>
        <dbReference type="EMBL" id="WAH40981.1"/>
    </source>
</evidence>
<sequence>MGRDTPYQNLYHPARFFADPSLRRFLLHSGNVAAHLIKGKIELPSLEPSELITGEGAVVTYNGTREGANKAREIRQVQLQTSV</sequence>